<protein>
    <submittedName>
        <fullName evidence="2">Transcriptional regulator</fullName>
    </submittedName>
</protein>
<dbReference type="InterPro" id="IPR010982">
    <property type="entry name" value="Lambda_DNA-bd_dom_sf"/>
</dbReference>
<dbReference type="EMBL" id="CP015163">
    <property type="protein sequence ID" value="AXB45984.1"/>
    <property type="molecule type" value="Genomic_DNA"/>
</dbReference>
<dbReference type="RefSeq" id="WP_162788642.1">
    <property type="nucleotide sequence ID" value="NZ_CP015163.1"/>
</dbReference>
<dbReference type="Gene3D" id="3.30.450.180">
    <property type="match status" value="1"/>
</dbReference>
<name>A0A344LD60_9PSEU</name>
<dbReference type="CDD" id="cd00093">
    <property type="entry name" value="HTH_XRE"/>
    <property type="match status" value="1"/>
</dbReference>
<dbReference type="PANTHER" id="PTHR35010:SF2">
    <property type="entry name" value="BLL4672 PROTEIN"/>
    <property type="match status" value="1"/>
</dbReference>
<evidence type="ECO:0000259" key="1">
    <source>
        <dbReference type="SMART" id="SM00530"/>
    </source>
</evidence>
<dbReference type="Proteomes" id="UP000250434">
    <property type="component" value="Chromosome"/>
</dbReference>
<gene>
    <name evidence="2" type="ORF">A4R43_28790</name>
</gene>
<dbReference type="KEGG" id="aab:A4R43_28790"/>
<feature type="domain" description="HTH cro/C1-type" evidence="1">
    <location>
        <begin position="22"/>
        <end position="94"/>
    </location>
</feature>
<organism evidence="2 3">
    <name type="scientific">Amycolatopsis albispora</name>
    <dbReference type="NCBI Taxonomy" id="1804986"/>
    <lineage>
        <taxon>Bacteria</taxon>
        <taxon>Bacillati</taxon>
        <taxon>Actinomycetota</taxon>
        <taxon>Actinomycetes</taxon>
        <taxon>Pseudonocardiales</taxon>
        <taxon>Pseudonocardiaceae</taxon>
        <taxon>Amycolatopsis</taxon>
    </lineage>
</organism>
<dbReference type="GO" id="GO:0003677">
    <property type="term" value="F:DNA binding"/>
    <property type="evidence" value="ECO:0007669"/>
    <property type="project" value="InterPro"/>
</dbReference>
<dbReference type="SUPFAM" id="SSF47413">
    <property type="entry name" value="lambda repressor-like DNA-binding domains"/>
    <property type="match status" value="1"/>
</dbReference>
<dbReference type="Pfam" id="PF13560">
    <property type="entry name" value="HTH_31"/>
    <property type="match status" value="1"/>
</dbReference>
<dbReference type="AlphaFoldDB" id="A0A344LD60"/>
<dbReference type="PANTHER" id="PTHR35010">
    <property type="entry name" value="BLL4672 PROTEIN-RELATED"/>
    <property type="match status" value="1"/>
</dbReference>
<proteinExistence type="predicted"/>
<keyword evidence="3" id="KW-1185">Reference proteome</keyword>
<sequence length="279" mass="31626">MTTMIDAPPRAGAARRRALADFLRSRRARIAPEEVGLPHGTRRRTPGLRREEVAQLAGVGVTWYTWLEQGRDIRASEQVLDAIARTLRLDRNECTHLFTLAGVARTMGPDNVVISPALERMLAKLEPFPAIVQNTRTDILAFNRGFDWLMDVGGVPVDERNSILLAFTRPDWRSRIVGWAEHMPATVAQFRAAMASHLTEPSWKCLVKHLRAESPEFEVMWNRHEVAAPRNFTKRFRHPEAGLLAFDSTYLWLGCRSELRLVTYTPADDETLAKLPAHT</sequence>
<reference evidence="2 3" key="1">
    <citation type="submission" date="2016-04" db="EMBL/GenBank/DDBJ databases">
        <title>Complete genome sequence and analysis of deep-sea sediment isolate, Amycolatopsis sp. WP1.</title>
        <authorList>
            <person name="Wang H."/>
            <person name="Chen S."/>
            <person name="Wu Q."/>
        </authorList>
    </citation>
    <scope>NUCLEOTIDE SEQUENCE [LARGE SCALE GENOMIC DNA]</scope>
    <source>
        <strain evidence="2 3">WP1</strain>
    </source>
</reference>
<evidence type="ECO:0000313" key="2">
    <source>
        <dbReference type="EMBL" id="AXB45984.1"/>
    </source>
</evidence>
<dbReference type="InterPro" id="IPR041413">
    <property type="entry name" value="MLTR_LBD"/>
</dbReference>
<dbReference type="SMART" id="SM00530">
    <property type="entry name" value="HTH_XRE"/>
    <property type="match status" value="1"/>
</dbReference>
<dbReference type="InterPro" id="IPR001387">
    <property type="entry name" value="Cro/C1-type_HTH"/>
</dbReference>
<dbReference type="Gene3D" id="1.10.260.40">
    <property type="entry name" value="lambda repressor-like DNA-binding domains"/>
    <property type="match status" value="1"/>
</dbReference>
<dbReference type="Pfam" id="PF17765">
    <property type="entry name" value="MLTR_LBD"/>
    <property type="match status" value="1"/>
</dbReference>
<accession>A0A344LD60</accession>
<evidence type="ECO:0000313" key="3">
    <source>
        <dbReference type="Proteomes" id="UP000250434"/>
    </source>
</evidence>